<dbReference type="SUPFAM" id="SSF52540">
    <property type="entry name" value="P-loop containing nucleoside triphosphate hydrolases"/>
    <property type="match status" value="1"/>
</dbReference>
<dbReference type="PANTHER" id="PTHR46487">
    <property type="entry name" value="DNA REPAIR PROTEIN XRCC3"/>
    <property type="match status" value="1"/>
</dbReference>
<keyword evidence="2" id="KW-0547">Nucleotide-binding</keyword>
<keyword evidence="6" id="KW-0539">Nucleus</keyword>
<dbReference type="InterPro" id="IPR013632">
    <property type="entry name" value="Rad51_C"/>
</dbReference>
<dbReference type="PROSITE" id="PS50162">
    <property type="entry name" value="RECA_2"/>
    <property type="match status" value="1"/>
</dbReference>
<name>A0ABR2W3S1_9FUNG</name>
<evidence type="ECO:0000313" key="9">
    <source>
        <dbReference type="Proteomes" id="UP001479436"/>
    </source>
</evidence>
<dbReference type="EMBL" id="JASJQH010007106">
    <property type="protein sequence ID" value="KAK9718171.1"/>
    <property type="molecule type" value="Genomic_DNA"/>
</dbReference>
<evidence type="ECO:0000256" key="2">
    <source>
        <dbReference type="ARBA" id="ARBA00022741"/>
    </source>
</evidence>
<evidence type="ECO:0000259" key="7">
    <source>
        <dbReference type="PROSITE" id="PS50162"/>
    </source>
</evidence>
<dbReference type="Pfam" id="PF08423">
    <property type="entry name" value="Rad51"/>
    <property type="match status" value="1"/>
</dbReference>
<protein>
    <submittedName>
        <fullName evidence="8">DNA repair protein rhp57</fullName>
    </submittedName>
</protein>
<keyword evidence="3" id="KW-0227">DNA damage</keyword>
<comment type="subcellular location">
    <subcellularLocation>
        <location evidence="1">Nucleus</location>
    </subcellularLocation>
</comment>
<dbReference type="Proteomes" id="UP001479436">
    <property type="component" value="Unassembled WGS sequence"/>
</dbReference>
<comment type="caution">
    <text evidence="8">The sequence shown here is derived from an EMBL/GenBank/DDBJ whole genome shotgun (WGS) entry which is preliminary data.</text>
</comment>
<proteinExistence type="predicted"/>
<organism evidence="8 9">
    <name type="scientific">Basidiobolus ranarum</name>
    <dbReference type="NCBI Taxonomy" id="34480"/>
    <lineage>
        <taxon>Eukaryota</taxon>
        <taxon>Fungi</taxon>
        <taxon>Fungi incertae sedis</taxon>
        <taxon>Zoopagomycota</taxon>
        <taxon>Entomophthoromycotina</taxon>
        <taxon>Basidiobolomycetes</taxon>
        <taxon>Basidiobolales</taxon>
        <taxon>Basidiobolaceae</taxon>
        <taxon>Basidiobolus</taxon>
    </lineage>
</organism>
<feature type="domain" description="RecA family profile 1" evidence="7">
    <location>
        <begin position="1"/>
        <end position="176"/>
    </location>
</feature>
<dbReference type="InterPro" id="IPR020588">
    <property type="entry name" value="RecA_ATP-bd"/>
</dbReference>
<dbReference type="CDD" id="cd19491">
    <property type="entry name" value="XRCC3"/>
    <property type="match status" value="1"/>
</dbReference>
<dbReference type="InterPro" id="IPR047348">
    <property type="entry name" value="XRCC3-like_C"/>
</dbReference>
<dbReference type="Gene3D" id="3.40.50.300">
    <property type="entry name" value="P-loop containing nucleotide triphosphate hydrolases"/>
    <property type="match status" value="1"/>
</dbReference>
<evidence type="ECO:0000256" key="6">
    <source>
        <dbReference type="ARBA" id="ARBA00023242"/>
    </source>
</evidence>
<evidence type="ECO:0000256" key="5">
    <source>
        <dbReference type="ARBA" id="ARBA00023204"/>
    </source>
</evidence>
<dbReference type="PANTHER" id="PTHR46487:SF1">
    <property type="entry name" value="DNA REPAIR PROTEIN XRCC3"/>
    <property type="match status" value="1"/>
</dbReference>
<evidence type="ECO:0000256" key="1">
    <source>
        <dbReference type="ARBA" id="ARBA00004123"/>
    </source>
</evidence>
<evidence type="ECO:0000313" key="8">
    <source>
        <dbReference type="EMBL" id="KAK9718171.1"/>
    </source>
</evidence>
<sequence length="261" mass="29095">MDRFLKGGITTHGITEIFGQSGTGKTQLCLTMCLTVQLPEQDGGLDGEVVYLVSEGRFPLKRLYQLIPHFQKKHPILKDKDLGSKIHIAHLADLETQHHLIHYHLPVLLSRHKIRLIILDSVAANFRAEDLLVDGEMKTSKNGFSIEKIRGLLQLGHQLHRLSVNFGIPVICVNQASALMRSEFDLVQTPEDSAIPALGLSWSNTLNTRIMLQRDRSEGLTSDNQRRSLRVLLSPYLSNGSCNFTIEEDGINGEDSGGHMS</sequence>
<keyword evidence="5" id="KW-0234">DNA repair</keyword>
<evidence type="ECO:0000256" key="4">
    <source>
        <dbReference type="ARBA" id="ARBA00022840"/>
    </source>
</evidence>
<keyword evidence="9" id="KW-1185">Reference proteome</keyword>
<evidence type="ECO:0000256" key="3">
    <source>
        <dbReference type="ARBA" id="ARBA00022763"/>
    </source>
</evidence>
<dbReference type="InterPro" id="IPR027417">
    <property type="entry name" value="P-loop_NTPase"/>
</dbReference>
<gene>
    <name evidence="8" type="primary">rhp57</name>
    <name evidence="8" type="ORF">K7432_005688</name>
</gene>
<reference evidence="8 9" key="1">
    <citation type="submission" date="2023-04" db="EMBL/GenBank/DDBJ databases">
        <title>Genome of Basidiobolus ranarum AG-B5.</title>
        <authorList>
            <person name="Stajich J.E."/>
            <person name="Carter-House D."/>
            <person name="Gryganskyi A."/>
        </authorList>
    </citation>
    <scope>NUCLEOTIDE SEQUENCE [LARGE SCALE GENOMIC DNA]</scope>
    <source>
        <strain evidence="8 9">AG-B5</strain>
    </source>
</reference>
<accession>A0ABR2W3S1</accession>
<keyword evidence="4" id="KW-0067">ATP-binding</keyword>